<evidence type="ECO:0000256" key="1">
    <source>
        <dbReference type="SAM" id="Phobius"/>
    </source>
</evidence>
<organism evidence="3 4">
    <name type="scientific">Carboxydothermus pertinax</name>
    <dbReference type="NCBI Taxonomy" id="870242"/>
    <lineage>
        <taxon>Bacteria</taxon>
        <taxon>Bacillati</taxon>
        <taxon>Bacillota</taxon>
        <taxon>Clostridia</taxon>
        <taxon>Thermoanaerobacterales</taxon>
        <taxon>Thermoanaerobacteraceae</taxon>
        <taxon>Carboxydothermus</taxon>
    </lineage>
</organism>
<dbReference type="Gene3D" id="3.30.2010.10">
    <property type="entry name" value="Metalloproteases ('zincins'), catalytic domain"/>
    <property type="match status" value="1"/>
</dbReference>
<proteinExistence type="predicted"/>
<reference evidence="4" key="1">
    <citation type="submission" date="2016-12" db="EMBL/GenBank/DDBJ databases">
        <title>Draft Genome Sequences od Carboxydothermus pertinax and islandicus, Hydrogenogenic Carboxydotrophic Bacteria.</title>
        <authorList>
            <person name="Fukuyama Y."/>
            <person name="Ohmae K."/>
            <person name="Yoneda Y."/>
            <person name="Yoshida T."/>
            <person name="Sako Y."/>
        </authorList>
    </citation>
    <scope>NUCLEOTIDE SEQUENCE [LARGE SCALE GENOMIC DNA]</scope>
    <source>
        <strain evidence="4">Ug1</strain>
    </source>
</reference>
<gene>
    <name evidence="3" type="ORF">cpu_17820</name>
</gene>
<protein>
    <submittedName>
        <fullName evidence="3">Peptidase</fullName>
    </submittedName>
</protein>
<feature type="transmembrane region" description="Helical" evidence="1">
    <location>
        <begin position="209"/>
        <end position="229"/>
    </location>
</feature>
<dbReference type="OrthoDB" id="15218at2"/>
<dbReference type="CDD" id="cd07326">
    <property type="entry name" value="M56_BlaR1_MecR1_like"/>
    <property type="match status" value="1"/>
</dbReference>
<dbReference type="AlphaFoldDB" id="A0A1L8CWI2"/>
<dbReference type="Pfam" id="PF05569">
    <property type="entry name" value="Peptidase_M56"/>
    <property type="match status" value="1"/>
</dbReference>
<dbReference type="RefSeq" id="WP_159433993.1">
    <property type="nucleotide sequence ID" value="NZ_BDJK01000039.1"/>
</dbReference>
<dbReference type="InterPro" id="IPR008756">
    <property type="entry name" value="Peptidase_M56"/>
</dbReference>
<evidence type="ECO:0000313" key="3">
    <source>
        <dbReference type="EMBL" id="GAV23272.1"/>
    </source>
</evidence>
<evidence type="ECO:0000259" key="2">
    <source>
        <dbReference type="Pfam" id="PF05569"/>
    </source>
</evidence>
<evidence type="ECO:0000313" key="4">
    <source>
        <dbReference type="Proteomes" id="UP000187485"/>
    </source>
</evidence>
<dbReference type="InterPro" id="IPR052173">
    <property type="entry name" value="Beta-lactam_resp_regulator"/>
</dbReference>
<feature type="domain" description="Peptidase M56" evidence="2">
    <location>
        <begin position="74"/>
        <end position="168"/>
    </location>
</feature>
<dbReference type="EMBL" id="BDJK01000039">
    <property type="protein sequence ID" value="GAV23272.1"/>
    <property type="molecule type" value="Genomic_DNA"/>
</dbReference>
<feature type="transmembrane region" description="Helical" evidence="1">
    <location>
        <begin position="6"/>
        <end position="25"/>
    </location>
</feature>
<keyword evidence="1" id="KW-0472">Membrane</keyword>
<accession>A0A1L8CWI2</accession>
<dbReference type="PANTHER" id="PTHR34978:SF3">
    <property type="entry name" value="SLR0241 PROTEIN"/>
    <property type="match status" value="1"/>
</dbReference>
<dbReference type="STRING" id="870242.cpu_17820"/>
<comment type="caution">
    <text evidence="3">The sequence shown here is derived from an EMBL/GenBank/DDBJ whole genome shotgun (WGS) entry which is preliminary data.</text>
</comment>
<keyword evidence="4" id="KW-1185">Reference proteome</keyword>
<name>A0A1L8CWI2_9THEO</name>
<sequence>MGDLAAKYLAPVFLLATFYGSYQVVKPYLAFNRLLKAGVLKKNEYLSKITAEIATKMGLIKVTPYFMPGKITAFTFNFIKPVVVIGEEYAKGLSEAELKAVLAHELAHVKARDSLIISICQFTTYLYFFVPGLKKYFRQILAFRELRADKIALGYLGDKESLASALVKTYKFGATEALVGFAADLSNDVEILRMQAILESDLEIPRRNVLYYALIILIVVLSLYLLYFIC</sequence>
<keyword evidence="1" id="KW-0812">Transmembrane</keyword>
<dbReference type="PANTHER" id="PTHR34978">
    <property type="entry name" value="POSSIBLE SENSOR-TRANSDUCER PROTEIN BLAR"/>
    <property type="match status" value="1"/>
</dbReference>
<keyword evidence="1" id="KW-1133">Transmembrane helix</keyword>
<dbReference type="Proteomes" id="UP000187485">
    <property type="component" value="Unassembled WGS sequence"/>
</dbReference>